<organism evidence="2 3">
    <name type="scientific">Culex pipiens pipiens</name>
    <name type="common">Northern house mosquito</name>
    <dbReference type="NCBI Taxonomy" id="38569"/>
    <lineage>
        <taxon>Eukaryota</taxon>
        <taxon>Metazoa</taxon>
        <taxon>Ecdysozoa</taxon>
        <taxon>Arthropoda</taxon>
        <taxon>Hexapoda</taxon>
        <taxon>Insecta</taxon>
        <taxon>Pterygota</taxon>
        <taxon>Neoptera</taxon>
        <taxon>Endopterygota</taxon>
        <taxon>Diptera</taxon>
        <taxon>Nematocera</taxon>
        <taxon>Culicoidea</taxon>
        <taxon>Culicidae</taxon>
        <taxon>Culicinae</taxon>
        <taxon>Culicini</taxon>
        <taxon>Culex</taxon>
        <taxon>Culex</taxon>
    </lineage>
</organism>
<protein>
    <submittedName>
        <fullName evidence="2">Uncharacterized protein</fullName>
    </submittedName>
</protein>
<gene>
    <name evidence="2" type="ORF">pipiens_012310</name>
</gene>
<dbReference type="Proteomes" id="UP001562425">
    <property type="component" value="Unassembled WGS sequence"/>
</dbReference>
<keyword evidence="3" id="KW-1185">Reference proteome</keyword>
<name>A0ABD1D2U3_CULPP</name>
<feature type="compositionally biased region" description="Gly residues" evidence="1">
    <location>
        <begin position="448"/>
        <end position="459"/>
    </location>
</feature>
<comment type="caution">
    <text evidence="2">The sequence shown here is derived from an EMBL/GenBank/DDBJ whole genome shotgun (WGS) entry which is preliminary data.</text>
</comment>
<dbReference type="Pfam" id="PF01997">
    <property type="entry name" value="Translin"/>
    <property type="match status" value="1"/>
</dbReference>
<dbReference type="EMBL" id="JBEHCU010007842">
    <property type="protein sequence ID" value="KAL1391544.1"/>
    <property type="molecule type" value="Genomic_DNA"/>
</dbReference>
<evidence type="ECO:0000256" key="1">
    <source>
        <dbReference type="SAM" id="MobiDB-lite"/>
    </source>
</evidence>
<proteinExistence type="predicted"/>
<dbReference type="Gene3D" id="1.20.58.190">
    <property type="entry name" value="Translin, domain 1"/>
    <property type="match status" value="1"/>
</dbReference>
<dbReference type="InterPro" id="IPR002848">
    <property type="entry name" value="Translin_fam"/>
</dbReference>
<dbReference type="SUPFAM" id="SSF74784">
    <property type="entry name" value="Translin"/>
    <property type="match status" value="1"/>
</dbReference>
<dbReference type="InterPro" id="IPR016068">
    <property type="entry name" value="Translin_N"/>
</dbReference>
<dbReference type="AlphaFoldDB" id="A0ABD1D2U3"/>
<reference evidence="2 3" key="1">
    <citation type="submission" date="2024-05" db="EMBL/GenBank/DDBJ databases">
        <title>Culex pipiens pipiens assembly and annotation.</title>
        <authorList>
            <person name="Alout H."/>
            <person name="Durand T."/>
        </authorList>
    </citation>
    <scope>NUCLEOTIDE SEQUENCE [LARGE SCALE GENOMIC DNA]</scope>
    <source>
        <strain evidence="2">HA-2024</strain>
        <tissue evidence="2">Whole body</tissue>
    </source>
</reference>
<dbReference type="InterPro" id="IPR036081">
    <property type="entry name" value="Translin_sf"/>
</dbReference>
<evidence type="ECO:0000313" key="2">
    <source>
        <dbReference type="EMBL" id="KAL1391544.1"/>
    </source>
</evidence>
<sequence>MESRLSALFYQERLFLDTLTSAKQFVEDYKAEQHSVQLAGWKQRIDGLDDQYFANRLNIELLLDDDENQSKSAAITAEAAMSAVDESNRRIRQKFELDYVFVYSFLVNETKKQPTCPEDNFTQNLPAPSHMKLPDSELPNHIPILHLSSFSSKSYNPEQLRPLTSKTTYAVNCPATSSYPCCSHQTMRLLMSHDRISTHTSPVVSRPLPVFLEIQSKQTSSHTHSSSLPSPSMPQSPLATCLVPINSVGARSVPASALLQTVNIVLDPHDHPQESQPITPRSKPDNLFAMHLRFHLKRIALIADIGQMSPPTRKQSTSLKVIRAMAKRTPSGRLKAAALELRFTILFHNAATIEPKKIASQLSRWKKIVKNRLKDTQKLVAHASPPVATLFEIDAQPLRQPTTDVVDFRVVCNRVSSVLFSSCYRRKFRTVNMSYHRGGHRRGNNFNRGGGGNRHGGGGGKRHGDAGPVDENNPVVLQFREYARELDEKHDRYERIVKCSRDITIESKRIIFLLHTVDSK</sequence>
<accession>A0ABD1D2U3</accession>
<evidence type="ECO:0000313" key="3">
    <source>
        <dbReference type="Proteomes" id="UP001562425"/>
    </source>
</evidence>
<feature type="region of interest" description="Disordered" evidence="1">
    <location>
        <begin position="435"/>
        <end position="470"/>
    </location>
</feature>